<dbReference type="eggNOG" id="COG0020">
    <property type="taxonomic scope" value="Bacteria"/>
</dbReference>
<keyword evidence="2" id="KW-0479">Metal-binding</keyword>
<dbReference type="Proteomes" id="UP000000233">
    <property type="component" value="Chromosome"/>
</dbReference>
<evidence type="ECO:0000256" key="2">
    <source>
        <dbReference type="HAMAP-Rule" id="MF_01139"/>
    </source>
</evidence>
<dbReference type="NCBIfam" id="TIGR00055">
    <property type="entry name" value="uppS"/>
    <property type="match status" value="1"/>
</dbReference>
<comment type="similarity">
    <text evidence="2">Belongs to the UPP synthase family.</text>
</comment>
<proteinExistence type="inferred from homology"/>
<keyword evidence="2" id="KW-0133">Cell shape</keyword>
<dbReference type="AlphaFoldDB" id="A4VJS5"/>
<protein>
    <recommendedName>
        <fullName evidence="2">Ditrans,polycis-undecaprenyl-diphosphate synthase ((2E,6E)-farnesyl-diphosphate specific)</fullName>
        <ecNumber evidence="2">2.5.1.31</ecNumber>
    </recommendedName>
    <alternativeName>
        <fullName evidence="2">Ditrans,polycis-undecaprenylcistransferase</fullName>
    </alternativeName>
    <alternativeName>
        <fullName evidence="2">Undecaprenyl diphosphate synthase</fullName>
        <shortName evidence="2">UDS</shortName>
    </alternativeName>
    <alternativeName>
        <fullName evidence="2">Undecaprenyl pyrophosphate synthase</fullName>
        <shortName evidence="2">UPP synthase</shortName>
    </alternativeName>
</protein>
<dbReference type="GO" id="GO:0008834">
    <property type="term" value="F:ditrans,polycis-undecaprenyl-diphosphate synthase [(2E,6E)-farnesyl-diphosphate specific] activity"/>
    <property type="evidence" value="ECO:0007669"/>
    <property type="project" value="UniProtKB-UniRule"/>
</dbReference>
<dbReference type="GO" id="GO:0016094">
    <property type="term" value="P:polyprenol biosynthetic process"/>
    <property type="evidence" value="ECO:0007669"/>
    <property type="project" value="TreeGrafter"/>
</dbReference>
<keyword evidence="2" id="KW-0961">Cell wall biogenesis/degradation</keyword>
<gene>
    <name evidence="2 3" type="primary">uppS</name>
    <name evidence="3" type="ordered locus">PST_1541</name>
</gene>
<comment type="caution">
    <text evidence="2">Lacks conserved residue(s) required for the propagation of feature annotation.</text>
</comment>
<dbReference type="PROSITE" id="PS01066">
    <property type="entry name" value="UPP_SYNTHASE"/>
    <property type="match status" value="1"/>
</dbReference>
<dbReference type="FunFam" id="3.40.1180.10:FF:000001">
    <property type="entry name" value="(2E,6E)-farnesyl-diphosphate-specific ditrans,polycis-undecaprenyl-diphosphate synthase"/>
    <property type="match status" value="1"/>
</dbReference>
<dbReference type="HOGENOM" id="CLU_038505_1_1_6"/>
<dbReference type="InterPro" id="IPR018520">
    <property type="entry name" value="UPP_synth-like_CS"/>
</dbReference>
<feature type="binding site" evidence="2">
    <location>
        <position position="49"/>
    </location>
    <ligand>
        <name>Mg(2+)</name>
        <dbReference type="ChEBI" id="CHEBI:18420"/>
    </ligand>
</feature>
<dbReference type="PANTHER" id="PTHR10291">
    <property type="entry name" value="DEHYDRODOLICHYL DIPHOSPHATE SYNTHASE FAMILY MEMBER"/>
    <property type="match status" value="1"/>
</dbReference>
<dbReference type="KEGG" id="psa:PST_1541"/>
<dbReference type="EMBL" id="CP000304">
    <property type="protein sequence ID" value="ABP79226.1"/>
    <property type="molecule type" value="Genomic_DNA"/>
</dbReference>
<comment type="catalytic activity">
    <reaction evidence="2">
        <text>8 isopentenyl diphosphate + (2E,6E)-farnesyl diphosphate = di-trans,octa-cis-undecaprenyl diphosphate + 8 diphosphate</text>
        <dbReference type="Rhea" id="RHEA:27551"/>
        <dbReference type="ChEBI" id="CHEBI:33019"/>
        <dbReference type="ChEBI" id="CHEBI:58405"/>
        <dbReference type="ChEBI" id="CHEBI:128769"/>
        <dbReference type="ChEBI" id="CHEBI:175763"/>
        <dbReference type="EC" id="2.5.1.31"/>
    </reaction>
</comment>
<dbReference type="InterPro" id="IPR001441">
    <property type="entry name" value="UPP_synth-like"/>
</dbReference>
<reference evidence="3 4" key="1">
    <citation type="journal article" date="2008" name="Proc. Natl. Acad. Sci. U.S.A.">
        <title>Nitrogen fixation island and rhizosphere competence traits in the genome of root-associated Pseudomonas stutzeri A1501.</title>
        <authorList>
            <person name="Yan Y."/>
            <person name="Yang J."/>
            <person name="Dou Y."/>
            <person name="Chen M."/>
            <person name="Ping S."/>
            <person name="Peng J."/>
            <person name="Lu W."/>
            <person name="Zhang W."/>
            <person name="Yao Z."/>
            <person name="Li H."/>
            <person name="Liu W."/>
            <person name="He S."/>
            <person name="Geng L."/>
            <person name="Zhang X."/>
            <person name="Yang F."/>
            <person name="Yu H."/>
            <person name="Zhan Y."/>
            <person name="Li D."/>
            <person name="Lin Z."/>
            <person name="Wang Y."/>
            <person name="Elmerich C."/>
            <person name="Lin M."/>
            <person name="Jin Q."/>
        </authorList>
    </citation>
    <scope>NUCLEOTIDE SEQUENCE [LARGE SCALE GENOMIC DNA]</scope>
    <source>
        <strain evidence="3 4">A1501</strain>
    </source>
</reference>
<dbReference type="CDD" id="cd00475">
    <property type="entry name" value="Cis_IPPS"/>
    <property type="match status" value="1"/>
</dbReference>
<comment type="subunit">
    <text evidence="2">Homodimer.</text>
</comment>
<dbReference type="GO" id="GO:0000287">
    <property type="term" value="F:magnesium ion binding"/>
    <property type="evidence" value="ECO:0007669"/>
    <property type="project" value="UniProtKB-UniRule"/>
</dbReference>
<evidence type="ECO:0000313" key="3">
    <source>
        <dbReference type="EMBL" id="ABP79226.1"/>
    </source>
</evidence>
<accession>A4VJS5</accession>
<dbReference type="Pfam" id="PF01255">
    <property type="entry name" value="Prenyltransf"/>
    <property type="match status" value="1"/>
</dbReference>
<feature type="binding site" evidence="2">
    <location>
        <begin position="50"/>
        <end position="53"/>
    </location>
    <ligand>
        <name>substrate</name>
    </ligand>
</feature>
<keyword evidence="4" id="KW-1185">Reference proteome</keyword>
<dbReference type="GO" id="GO:0008360">
    <property type="term" value="P:regulation of cell shape"/>
    <property type="evidence" value="ECO:0007669"/>
    <property type="project" value="UniProtKB-KW"/>
</dbReference>
<feature type="active site" description="Proton acceptor" evidence="2">
    <location>
        <position position="97"/>
    </location>
</feature>
<keyword evidence="2" id="KW-0460">Magnesium</keyword>
<dbReference type="SUPFAM" id="SSF64005">
    <property type="entry name" value="Undecaprenyl diphosphate synthase"/>
    <property type="match status" value="1"/>
</dbReference>
<dbReference type="GO" id="GO:0009252">
    <property type="term" value="P:peptidoglycan biosynthetic process"/>
    <property type="evidence" value="ECO:0007669"/>
    <property type="project" value="UniProtKB-UniRule"/>
</dbReference>
<evidence type="ECO:0000313" key="4">
    <source>
        <dbReference type="Proteomes" id="UP000000233"/>
    </source>
</evidence>
<organism evidence="3 4">
    <name type="scientific">Stutzerimonas stutzeri (strain A1501)</name>
    <name type="common">Pseudomonas stutzeri</name>
    <dbReference type="NCBI Taxonomy" id="379731"/>
    <lineage>
        <taxon>Bacteria</taxon>
        <taxon>Pseudomonadati</taxon>
        <taxon>Pseudomonadota</taxon>
        <taxon>Gammaproteobacteria</taxon>
        <taxon>Pseudomonadales</taxon>
        <taxon>Pseudomonadaceae</taxon>
        <taxon>Stutzerimonas</taxon>
    </lineage>
</organism>
<feature type="binding site" evidence="2">
    <location>
        <position position="98"/>
    </location>
    <ligand>
        <name>substrate</name>
    </ligand>
</feature>
<evidence type="ECO:0000256" key="1">
    <source>
        <dbReference type="ARBA" id="ARBA00022679"/>
    </source>
</evidence>
<feature type="binding site" evidence="2">
    <location>
        <begin position="223"/>
        <end position="225"/>
    </location>
    <ligand>
        <name>substrate</name>
    </ligand>
</feature>
<feature type="binding site" evidence="2">
    <location>
        <begin position="94"/>
        <end position="96"/>
    </location>
    <ligand>
        <name>substrate</name>
    </ligand>
</feature>
<feature type="binding site" evidence="2">
    <location>
        <position position="217"/>
    </location>
    <ligand>
        <name>substrate</name>
    </ligand>
</feature>
<feature type="binding site" evidence="2">
    <location>
        <position position="236"/>
    </location>
    <ligand>
        <name>Mg(2+)</name>
        <dbReference type="ChEBI" id="CHEBI:18420"/>
    </ligand>
</feature>
<name>A4VJS5_STUS1</name>
<dbReference type="GO" id="GO:0005829">
    <property type="term" value="C:cytosol"/>
    <property type="evidence" value="ECO:0007669"/>
    <property type="project" value="TreeGrafter"/>
</dbReference>
<feature type="binding site" evidence="2">
    <location>
        <position position="100"/>
    </location>
    <ligand>
        <name>substrate</name>
    </ligand>
</feature>
<comment type="function">
    <text evidence="2">Catalyzes the sequential condensation of isopentenyl diphosphate (IPP) with (2E,6E)-farnesyl diphosphate (E,E-FPP) to yield (2Z,6Z,10Z,14Z,18Z,22Z,26Z,30Z,34E,38E)-undecaprenyl diphosphate (di-trans,octa-cis-UPP). UPP is the precursor of glycosyl carrier lipid in the biosynthesis of bacterial cell wall polysaccharide components such as peptidoglycan and lipopolysaccharide.</text>
</comment>
<dbReference type="HAMAP" id="MF_01139">
    <property type="entry name" value="ISPT"/>
    <property type="match status" value="1"/>
</dbReference>
<dbReference type="EC" id="2.5.1.31" evidence="2"/>
<feature type="binding site" evidence="2">
    <location>
        <position position="54"/>
    </location>
    <ligand>
        <name>substrate</name>
    </ligand>
</feature>
<feature type="binding site" evidence="2">
    <location>
        <position position="66"/>
    </location>
    <ligand>
        <name>substrate</name>
    </ligand>
</feature>
<dbReference type="PANTHER" id="PTHR10291:SF0">
    <property type="entry name" value="DEHYDRODOLICHYL DIPHOSPHATE SYNTHASE 2"/>
    <property type="match status" value="1"/>
</dbReference>
<comment type="cofactor">
    <cofactor evidence="2">
        <name>Mg(2+)</name>
        <dbReference type="ChEBI" id="CHEBI:18420"/>
    </cofactor>
    <text evidence="2">Binds 2 magnesium ions per subunit.</text>
</comment>
<dbReference type="GO" id="GO:0071555">
    <property type="term" value="P:cell wall organization"/>
    <property type="evidence" value="ECO:0007669"/>
    <property type="project" value="UniProtKB-KW"/>
</dbReference>
<sequence length="281" mass="31670">MWSRDAIELLLAAFSFGSQRVLAQVELFMEKVRRIPGRNVPRHVAIIMDGNNRWAKRRLLPGVAGHKAGVDAVRAVIEVCADSGVEVLTLFAFSSENWQRPADEVGALMELFLSALRREARKLDENGIRLRIIGDRSRFHPELQAAMSEVEEMTAANHRFVLQVAANYGGQWDILQAAQHLATEAQAGRLNPAEITPALFQSYLATGDMPLPDLCIRTGGERRISNFLLWQLAYAELYFSDLYWPDFKHVAMRKALADFATRQRRFGKTGEQVESEVKAEC</sequence>
<keyword evidence="2" id="KW-0573">Peptidoglycan synthesis</keyword>
<dbReference type="Gene3D" id="3.40.1180.10">
    <property type="entry name" value="Decaprenyl diphosphate synthase-like"/>
    <property type="match status" value="1"/>
</dbReference>
<keyword evidence="1 2" id="KW-0808">Transferase</keyword>
<feature type="active site" evidence="2">
    <location>
        <position position="49"/>
    </location>
</feature>
<dbReference type="InterPro" id="IPR036424">
    <property type="entry name" value="UPP_synth-like_sf"/>
</dbReference>